<comment type="caution">
    <text evidence="1">The sequence shown here is derived from an EMBL/GenBank/DDBJ whole genome shotgun (WGS) entry which is preliminary data.</text>
</comment>
<protein>
    <submittedName>
        <fullName evidence="1">Uncharacterized protein</fullName>
    </submittedName>
</protein>
<keyword evidence="2" id="KW-1185">Reference proteome</keyword>
<accession>A0ACB7RY71</accession>
<proteinExistence type="predicted"/>
<dbReference type="EMBL" id="CM023486">
    <property type="protein sequence ID" value="KAH6927170.1"/>
    <property type="molecule type" value="Genomic_DNA"/>
</dbReference>
<name>A0ACB7RY71_HYAAI</name>
<evidence type="ECO:0000313" key="2">
    <source>
        <dbReference type="Proteomes" id="UP000821845"/>
    </source>
</evidence>
<gene>
    <name evidence="1" type="ORF">HPB50_000133</name>
</gene>
<evidence type="ECO:0000313" key="1">
    <source>
        <dbReference type="EMBL" id="KAH6927170.1"/>
    </source>
</evidence>
<reference evidence="1" key="1">
    <citation type="submission" date="2020-05" db="EMBL/GenBank/DDBJ databases">
        <title>Large-scale comparative analyses of tick genomes elucidate their genetic diversity and vector capacities.</title>
        <authorList>
            <person name="Jia N."/>
            <person name="Wang J."/>
            <person name="Shi W."/>
            <person name="Du L."/>
            <person name="Sun Y."/>
            <person name="Zhan W."/>
            <person name="Jiang J."/>
            <person name="Wang Q."/>
            <person name="Zhang B."/>
            <person name="Ji P."/>
            <person name="Sakyi L.B."/>
            <person name="Cui X."/>
            <person name="Yuan T."/>
            <person name="Jiang B."/>
            <person name="Yang W."/>
            <person name="Lam T.T.-Y."/>
            <person name="Chang Q."/>
            <person name="Ding S."/>
            <person name="Wang X."/>
            <person name="Zhu J."/>
            <person name="Ruan X."/>
            <person name="Zhao L."/>
            <person name="Wei J."/>
            <person name="Que T."/>
            <person name="Du C."/>
            <person name="Cheng J."/>
            <person name="Dai P."/>
            <person name="Han X."/>
            <person name="Huang E."/>
            <person name="Gao Y."/>
            <person name="Liu J."/>
            <person name="Shao H."/>
            <person name="Ye R."/>
            <person name="Li L."/>
            <person name="Wei W."/>
            <person name="Wang X."/>
            <person name="Wang C."/>
            <person name="Yang T."/>
            <person name="Huo Q."/>
            <person name="Li W."/>
            <person name="Guo W."/>
            <person name="Chen H."/>
            <person name="Zhou L."/>
            <person name="Ni X."/>
            <person name="Tian J."/>
            <person name="Zhou Y."/>
            <person name="Sheng Y."/>
            <person name="Liu T."/>
            <person name="Pan Y."/>
            <person name="Xia L."/>
            <person name="Li J."/>
            <person name="Zhao F."/>
            <person name="Cao W."/>
        </authorList>
    </citation>
    <scope>NUCLEOTIDE SEQUENCE</scope>
    <source>
        <strain evidence="1">Hyas-2018</strain>
    </source>
</reference>
<organism evidence="1 2">
    <name type="scientific">Hyalomma asiaticum</name>
    <name type="common">Tick</name>
    <dbReference type="NCBI Taxonomy" id="266040"/>
    <lineage>
        <taxon>Eukaryota</taxon>
        <taxon>Metazoa</taxon>
        <taxon>Ecdysozoa</taxon>
        <taxon>Arthropoda</taxon>
        <taxon>Chelicerata</taxon>
        <taxon>Arachnida</taxon>
        <taxon>Acari</taxon>
        <taxon>Parasitiformes</taxon>
        <taxon>Ixodida</taxon>
        <taxon>Ixodoidea</taxon>
        <taxon>Ixodidae</taxon>
        <taxon>Hyalomminae</taxon>
        <taxon>Hyalomma</taxon>
    </lineage>
</organism>
<sequence>MTYQIQWRRNLIVTSTGDEDYLLKLAEVTSIQLGSATLCSRRFHVQFVVSSMGRPRNHRRLMKLLAANDNYTILHATMLGKSSSAVITFEGPHVPYYVKVAR</sequence>
<dbReference type="Proteomes" id="UP000821845">
    <property type="component" value="Chromosome 6"/>
</dbReference>